<dbReference type="PATRIC" id="fig|1177179.3.peg.2661"/>
<dbReference type="InterPro" id="IPR046162">
    <property type="entry name" value="DUF6164"/>
</dbReference>
<reference evidence="3 4" key="1">
    <citation type="journal article" date="2012" name="J. Bacteriol.">
        <title>Genome Sequence of the Alkane-Degrading Bacterium Alcanivorax hongdengensis Type Strain A-11-3.</title>
        <authorList>
            <person name="Lai Q."/>
            <person name="Shao Z."/>
        </authorList>
    </citation>
    <scope>NUCLEOTIDE SEQUENCE [LARGE SCALE GENOMIC DNA]</scope>
    <source>
        <strain evidence="3 4">A-11-3</strain>
    </source>
</reference>
<sequence>MTTLLLNLRQVPDDEAEDVRHLLEQHQIPFYETTPSLWGISSGGIWLNNPEDRERARALMEDYQQQRARQQREAFEQARRDGTAPTLWQRLRHQPLRALGVLIAVLVLLLVTLAPFLALGKGG</sequence>
<keyword evidence="4" id="KW-1185">Reference proteome</keyword>
<keyword evidence="2" id="KW-0472">Membrane</keyword>
<keyword evidence="2" id="KW-0812">Transmembrane</keyword>
<keyword evidence="2" id="KW-1133">Transmembrane helix</keyword>
<dbReference type="STRING" id="1177179.A11A3_13390"/>
<protein>
    <recommendedName>
        <fullName evidence="5">DUF2007 domain-containing protein</fullName>
    </recommendedName>
</protein>
<dbReference type="EMBL" id="AMRJ01000024">
    <property type="protein sequence ID" value="EKF73534.1"/>
    <property type="molecule type" value="Genomic_DNA"/>
</dbReference>
<dbReference type="Pfam" id="PF19661">
    <property type="entry name" value="DUF6164"/>
    <property type="match status" value="1"/>
</dbReference>
<evidence type="ECO:0000313" key="4">
    <source>
        <dbReference type="Proteomes" id="UP000010164"/>
    </source>
</evidence>
<feature type="transmembrane region" description="Helical" evidence="2">
    <location>
        <begin position="98"/>
        <end position="119"/>
    </location>
</feature>
<dbReference type="OrthoDB" id="5569385at2"/>
<dbReference type="eggNOG" id="ENOG50332TA">
    <property type="taxonomic scope" value="Bacteria"/>
</dbReference>
<evidence type="ECO:0000313" key="3">
    <source>
        <dbReference type="EMBL" id="EKF73534.1"/>
    </source>
</evidence>
<keyword evidence="1" id="KW-0175">Coiled coil</keyword>
<organism evidence="3 4">
    <name type="scientific">Alcanivorax hongdengensis A-11-3</name>
    <dbReference type="NCBI Taxonomy" id="1177179"/>
    <lineage>
        <taxon>Bacteria</taxon>
        <taxon>Pseudomonadati</taxon>
        <taxon>Pseudomonadota</taxon>
        <taxon>Gammaproteobacteria</taxon>
        <taxon>Oceanospirillales</taxon>
        <taxon>Alcanivoracaceae</taxon>
        <taxon>Alcanivorax</taxon>
    </lineage>
</organism>
<dbReference type="RefSeq" id="WP_008929848.1">
    <property type="nucleotide sequence ID" value="NZ_AMRJ01000024.1"/>
</dbReference>
<gene>
    <name evidence="3" type="ORF">A11A3_13390</name>
</gene>
<dbReference type="Proteomes" id="UP000010164">
    <property type="component" value="Unassembled WGS sequence"/>
</dbReference>
<evidence type="ECO:0008006" key="5">
    <source>
        <dbReference type="Google" id="ProtNLM"/>
    </source>
</evidence>
<name>L0W980_9GAMM</name>
<evidence type="ECO:0000256" key="2">
    <source>
        <dbReference type="SAM" id="Phobius"/>
    </source>
</evidence>
<proteinExistence type="predicted"/>
<feature type="coiled-coil region" evidence="1">
    <location>
        <begin position="53"/>
        <end position="80"/>
    </location>
</feature>
<comment type="caution">
    <text evidence="3">The sequence shown here is derived from an EMBL/GenBank/DDBJ whole genome shotgun (WGS) entry which is preliminary data.</text>
</comment>
<evidence type="ECO:0000256" key="1">
    <source>
        <dbReference type="SAM" id="Coils"/>
    </source>
</evidence>
<dbReference type="AlphaFoldDB" id="L0W980"/>
<accession>L0W980</accession>